<keyword evidence="2" id="KW-1185">Reference proteome</keyword>
<evidence type="ECO:0000313" key="2">
    <source>
        <dbReference type="Proteomes" id="UP000734823"/>
    </source>
</evidence>
<name>A0ABR7LBC0_9PSEU</name>
<proteinExistence type="predicted"/>
<dbReference type="Proteomes" id="UP000734823">
    <property type="component" value="Unassembled WGS sequence"/>
</dbReference>
<dbReference type="RefSeq" id="WP_187223037.1">
    <property type="nucleotide sequence ID" value="NZ_JABVED010000013.1"/>
</dbReference>
<accession>A0ABR7LBC0</accession>
<comment type="caution">
    <text evidence="1">The sequence shown here is derived from an EMBL/GenBank/DDBJ whole genome shotgun (WGS) entry which is preliminary data.</text>
</comment>
<sequence>MSAKIRAELVKLARLLGDEPERFSYLADLPLEDLRVIRERATDVLFSANRGMFERIAAASRLVPVAVTTTVAQKSFGPLLCARIAGVLEPERAVEMAGRLPVGFLADVAAELDPRRAAGVLAALPAAKVVEVGMELTDRGDYVSMGRFIGELPEATLRVVVQELDADAILRTAVYGEDDDRFAAIFAMVPDSRIPDVLDVVISADATTQEELGDDVLPVLAALDEAGLNRLATAVNALTPTQRKRLVELAAKAGVSDQLGPLGLALSA</sequence>
<reference evidence="1 2" key="1">
    <citation type="submission" date="2020-06" db="EMBL/GenBank/DDBJ databases">
        <title>Actinokineospora xiongansis sp. nov., isolated from soil of Baiyangdian.</title>
        <authorList>
            <person name="Zhang X."/>
        </authorList>
    </citation>
    <scope>NUCLEOTIDE SEQUENCE [LARGE SCALE GENOMIC DNA]</scope>
    <source>
        <strain evidence="1 2">HBU206404</strain>
    </source>
</reference>
<organism evidence="1 2">
    <name type="scientific">Actinokineospora xionganensis</name>
    <dbReference type="NCBI Taxonomy" id="2684470"/>
    <lineage>
        <taxon>Bacteria</taxon>
        <taxon>Bacillati</taxon>
        <taxon>Actinomycetota</taxon>
        <taxon>Actinomycetes</taxon>
        <taxon>Pseudonocardiales</taxon>
        <taxon>Pseudonocardiaceae</taxon>
        <taxon>Actinokineospora</taxon>
    </lineage>
</organism>
<gene>
    <name evidence="1" type="ORF">GPZ80_22755</name>
</gene>
<dbReference type="EMBL" id="JABVED010000013">
    <property type="protein sequence ID" value="MBC6449985.1"/>
    <property type="molecule type" value="Genomic_DNA"/>
</dbReference>
<evidence type="ECO:0000313" key="1">
    <source>
        <dbReference type="EMBL" id="MBC6449985.1"/>
    </source>
</evidence>
<evidence type="ECO:0008006" key="3">
    <source>
        <dbReference type="Google" id="ProtNLM"/>
    </source>
</evidence>
<protein>
    <recommendedName>
        <fullName evidence="3">MgtE intracellular N domain-containing protein</fullName>
    </recommendedName>
</protein>